<keyword evidence="7" id="KW-1185">Reference proteome</keyword>
<dbReference type="Pfam" id="PF01464">
    <property type="entry name" value="SLT"/>
    <property type="match status" value="1"/>
</dbReference>
<dbReference type="GO" id="GO:0016829">
    <property type="term" value="F:lyase activity"/>
    <property type="evidence" value="ECO:0007669"/>
    <property type="project" value="UniProtKB-KW"/>
</dbReference>
<feature type="region of interest" description="Disordered" evidence="3">
    <location>
        <begin position="38"/>
        <end position="80"/>
    </location>
</feature>
<keyword evidence="6" id="KW-0456">Lyase</keyword>
<accession>A0A0P1EPG7</accession>
<name>A0A0P1EPG7_9RHOB</name>
<dbReference type="RefSeq" id="WP_058239503.1">
    <property type="nucleotide sequence ID" value="NZ_CYPW01000017.1"/>
</dbReference>
<evidence type="ECO:0000259" key="5">
    <source>
        <dbReference type="Pfam" id="PF01464"/>
    </source>
</evidence>
<dbReference type="PANTHER" id="PTHR37423:SF2">
    <property type="entry name" value="MEMBRANE-BOUND LYTIC MUREIN TRANSGLYCOSYLASE C"/>
    <property type="match status" value="1"/>
</dbReference>
<evidence type="ECO:0000256" key="1">
    <source>
        <dbReference type="ARBA" id="ARBA00007734"/>
    </source>
</evidence>
<evidence type="ECO:0000256" key="4">
    <source>
        <dbReference type="SAM" id="SignalP"/>
    </source>
</evidence>
<dbReference type="Gene3D" id="1.10.530.10">
    <property type="match status" value="1"/>
</dbReference>
<dbReference type="STRING" id="321267.SHM7688_01721"/>
<feature type="signal peptide" evidence="4">
    <location>
        <begin position="1"/>
        <end position="30"/>
    </location>
</feature>
<dbReference type="SUPFAM" id="SSF53955">
    <property type="entry name" value="Lysozyme-like"/>
    <property type="match status" value="1"/>
</dbReference>
<evidence type="ECO:0000256" key="3">
    <source>
        <dbReference type="SAM" id="MobiDB-lite"/>
    </source>
</evidence>
<keyword evidence="4" id="KW-0732">Signal</keyword>
<comment type="similarity">
    <text evidence="2">Belongs to the virb1 family.</text>
</comment>
<gene>
    <name evidence="6" type="primary">slt_5</name>
    <name evidence="6" type="ORF">SHM7688_01721</name>
</gene>
<dbReference type="Proteomes" id="UP000054823">
    <property type="component" value="Unassembled WGS sequence"/>
</dbReference>
<proteinExistence type="inferred from homology"/>
<evidence type="ECO:0000313" key="7">
    <source>
        <dbReference type="Proteomes" id="UP000054823"/>
    </source>
</evidence>
<feature type="region of interest" description="Disordered" evidence="3">
    <location>
        <begin position="100"/>
        <end position="121"/>
    </location>
</feature>
<dbReference type="InterPro" id="IPR008258">
    <property type="entry name" value="Transglycosylase_SLT_dom_1"/>
</dbReference>
<feature type="chain" id="PRO_5006061799" evidence="4">
    <location>
        <begin position="31"/>
        <end position="278"/>
    </location>
</feature>
<sequence length="278" mass="28762">MRKNSVWASFALWSLLVSTLALGIASAGLAEGPKPFPDFSAKRVTPPKPGQSKRITVQIAPKDPLAVQTPEAGPPQSKGQKAPAVVAWFWEDVSPDLDASGPGRLEPALQSLSNPPQGEAVPAPRLATLQGIVQAHGTDILIATIGKQVSPALVLAVIAVESGGRVEAQSGAGAQGLMQLMPATAARFGVVDSFDGAANIAGGALFLDFLMQKFEGDPILVLAGYNAGENAIAEHSGVPPYAETRAYVPKVLAAFQVARALCMTPPELITDGCVFAKP</sequence>
<dbReference type="OrthoDB" id="9815002at2"/>
<dbReference type="CDD" id="cd00254">
    <property type="entry name" value="LT-like"/>
    <property type="match status" value="1"/>
</dbReference>
<dbReference type="EMBL" id="CYPW01000017">
    <property type="protein sequence ID" value="CUH52275.1"/>
    <property type="molecule type" value="Genomic_DNA"/>
</dbReference>
<dbReference type="EC" id="4.2.2.-" evidence="6"/>
<dbReference type="PANTHER" id="PTHR37423">
    <property type="entry name" value="SOLUBLE LYTIC MUREIN TRANSGLYCOSYLASE-RELATED"/>
    <property type="match status" value="1"/>
</dbReference>
<organism evidence="6 7">
    <name type="scientific">Shimia marina</name>
    <dbReference type="NCBI Taxonomy" id="321267"/>
    <lineage>
        <taxon>Bacteria</taxon>
        <taxon>Pseudomonadati</taxon>
        <taxon>Pseudomonadota</taxon>
        <taxon>Alphaproteobacteria</taxon>
        <taxon>Rhodobacterales</taxon>
        <taxon>Roseobacteraceae</taxon>
    </lineage>
</organism>
<feature type="domain" description="Transglycosylase SLT" evidence="5">
    <location>
        <begin position="146"/>
        <end position="235"/>
    </location>
</feature>
<reference evidence="6 7" key="1">
    <citation type="submission" date="2015-09" db="EMBL/GenBank/DDBJ databases">
        <authorList>
            <consortium name="Swine Surveillance"/>
        </authorList>
    </citation>
    <scope>NUCLEOTIDE SEQUENCE [LARGE SCALE GENOMIC DNA]</scope>
    <source>
        <strain evidence="6 7">CECT 7688</strain>
    </source>
</reference>
<comment type="similarity">
    <text evidence="1">Belongs to the transglycosylase Slt family.</text>
</comment>
<evidence type="ECO:0000313" key="6">
    <source>
        <dbReference type="EMBL" id="CUH52275.1"/>
    </source>
</evidence>
<protein>
    <submittedName>
        <fullName evidence="6">Soluble lytic murein transglycosylase</fullName>
        <ecNumber evidence="6">4.2.2.-</ecNumber>
    </submittedName>
</protein>
<dbReference type="AlphaFoldDB" id="A0A0P1EPG7"/>
<dbReference type="InterPro" id="IPR023346">
    <property type="entry name" value="Lysozyme-like_dom_sf"/>
</dbReference>
<evidence type="ECO:0000256" key="2">
    <source>
        <dbReference type="ARBA" id="ARBA00009387"/>
    </source>
</evidence>